<dbReference type="Proteomes" id="UP001359559">
    <property type="component" value="Unassembled WGS sequence"/>
</dbReference>
<dbReference type="Pfam" id="PF11816">
    <property type="entry name" value="DUF3337"/>
    <property type="match status" value="1"/>
</dbReference>
<dbReference type="AlphaFoldDB" id="A0AAN9IGP7"/>
<organism evidence="1 2">
    <name type="scientific">Clitoria ternatea</name>
    <name type="common">Butterfly pea</name>
    <dbReference type="NCBI Taxonomy" id="43366"/>
    <lineage>
        <taxon>Eukaryota</taxon>
        <taxon>Viridiplantae</taxon>
        <taxon>Streptophyta</taxon>
        <taxon>Embryophyta</taxon>
        <taxon>Tracheophyta</taxon>
        <taxon>Spermatophyta</taxon>
        <taxon>Magnoliopsida</taxon>
        <taxon>eudicotyledons</taxon>
        <taxon>Gunneridae</taxon>
        <taxon>Pentapetalae</taxon>
        <taxon>rosids</taxon>
        <taxon>fabids</taxon>
        <taxon>Fabales</taxon>
        <taxon>Fabaceae</taxon>
        <taxon>Papilionoideae</taxon>
        <taxon>50 kb inversion clade</taxon>
        <taxon>NPAAA clade</taxon>
        <taxon>indigoferoid/millettioid clade</taxon>
        <taxon>Phaseoleae</taxon>
        <taxon>Clitoria</taxon>
    </lineage>
</organism>
<dbReference type="Gene3D" id="3.10.20.90">
    <property type="entry name" value="Phosphatidylinositol 3-kinase Catalytic Subunit, Chain A, domain 1"/>
    <property type="match status" value="1"/>
</dbReference>
<reference evidence="1 2" key="1">
    <citation type="submission" date="2024-01" db="EMBL/GenBank/DDBJ databases">
        <title>The genomes of 5 underutilized Papilionoideae crops provide insights into root nodulation and disease resistance.</title>
        <authorList>
            <person name="Yuan L."/>
        </authorList>
    </citation>
    <scope>NUCLEOTIDE SEQUENCE [LARGE SCALE GENOMIC DNA]</scope>
    <source>
        <strain evidence="1">LY-2023</strain>
        <tissue evidence="1">Leaf</tissue>
    </source>
</reference>
<dbReference type="InterPro" id="IPR021772">
    <property type="entry name" value="WDR48/Bun107"/>
</dbReference>
<keyword evidence="2" id="KW-1185">Reference proteome</keyword>
<proteinExistence type="predicted"/>
<name>A0AAN9IGP7_CLITE</name>
<protein>
    <submittedName>
        <fullName evidence="1">Uncharacterized protein</fullName>
    </submittedName>
</protein>
<evidence type="ECO:0000313" key="2">
    <source>
        <dbReference type="Proteomes" id="UP001359559"/>
    </source>
</evidence>
<evidence type="ECO:0000313" key="1">
    <source>
        <dbReference type="EMBL" id="KAK7277869.1"/>
    </source>
</evidence>
<gene>
    <name evidence="1" type="ORF">RJT34_22888</name>
</gene>
<accession>A0AAN9IGP7</accession>
<comment type="caution">
    <text evidence="1">The sequence shown here is derived from an EMBL/GenBank/DDBJ whole genome shotgun (WGS) entry which is preliminary data.</text>
</comment>
<dbReference type="EMBL" id="JAYKXN010000006">
    <property type="protein sequence ID" value="KAK7277869.1"/>
    <property type="molecule type" value="Genomic_DNA"/>
</dbReference>
<sequence>MVAGDGRSGTAARKTRITVINYVMEKMVLDKPLESVNADGNFSPGLAGSQLQHQAAGDGSIRSGFKPWQKIRPSVEILCNNQILSPEMSLATVRAYIWKKTDDLVLNYRVIQGR</sequence>